<dbReference type="AlphaFoldDB" id="A0A3P8ZN17"/>
<evidence type="ECO:0000313" key="2">
    <source>
        <dbReference type="Ensembl" id="ENSELUP00000029742.2"/>
    </source>
</evidence>
<dbReference type="InterPro" id="IPR013783">
    <property type="entry name" value="Ig-like_fold"/>
</dbReference>
<reference evidence="2" key="2">
    <citation type="submission" date="2020-02" db="EMBL/GenBank/DDBJ databases">
        <title>Esox lucius (northern pike) genome, fEsoLuc1, primary haplotype.</title>
        <authorList>
            <person name="Myers G."/>
            <person name="Karagic N."/>
            <person name="Meyer A."/>
            <person name="Pippel M."/>
            <person name="Reichard M."/>
            <person name="Winkler S."/>
            <person name="Tracey A."/>
            <person name="Sims Y."/>
            <person name="Howe K."/>
            <person name="Rhie A."/>
            <person name="Formenti G."/>
            <person name="Durbin R."/>
            <person name="Fedrigo O."/>
            <person name="Jarvis E.D."/>
        </authorList>
    </citation>
    <scope>NUCLEOTIDE SEQUENCE [LARGE SCALE GENOMIC DNA]</scope>
</reference>
<dbReference type="Bgee" id="ENSELUG00000006754">
    <property type="expression patterns" value="Expressed in head kidney and 8 other cell types or tissues"/>
</dbReference>
<name>A0A3P8ZN17_ESOLU</name>
<accession>A0A3P8ZN17</accession>
<reference evidence="3" key="1">
    <citation type="journal article" date="2014" name="PLoS ONE">
        <title>The genome and linkage map of the northern pike (Esox lucius): conserved synteny revealed between the salmonid sister group and the Neoteleostei.</title>
        <authorList>
            <person name="Rondeau E.B."/>
            <person name="Minkley D.R."/>
            <person name="Leong J.S."/>
            <person name="Messmer A.M."/>
            <person name="Jantzen J.R."/>
            <person name="von Schalburg K.R."/>
            <person name="Lemon C."/>
            <person name="Bird N.H."/>
            <person name="Koop B.F."/>
        </authorList>
    </citation>
    <scope>NUCLEOTIDE SEQUENCE</scope>
</reference>
<dbReference type="Proteomes" id="UP000265140">
    <property type="component" value="Chromosome 22"/>
</dbReference>
<dbReference type="InterPro" id="IPR003599">
    <property type="entry name" value="Ig_sub"/>
</dbReference>
<sequence>VMVSDETQAFVYHKETLIGTEGMSLRLICKAEYDIKECGHIKAFWCSQQNVSEHCPELFDPQKYLTVVNETLLEGIHLRLRQIDVEIIQLTSADQGNYQCRAECEINGQTANGHFKYITVNGICPYVFLFVYFKHFL</sequence>
<evidence type="ECO:0000313" key="3">
    <source>
        <dbReference type="Proteomes" id="UP000265140"/>
    </source>
</evidence>
<feature type="domain" description="Immunoglobulin" evidence="1">
    <location>
        <begin position="14"/>
        <end position="121"/>
    </location>
</feature>
<protein>
    <recommendedName>
        <fullName evidence="1">Immunoglobulin domain-containing protein</fullName>
    </recommendedName>
</protein>
<dbReference type="Ensembl" id="ENSELUT00000010095.3">
    <property type="protein sequence ID" value="ENSELUP00000029742.2"/>
    <property type="gene ID" value="ENSELUG00000006754.3"/>
</dbReference>
<dbReference type="Gene3D" id="2.60.40.10">
    <property type="entry name" value="Immunoglobulins"/>
    <property type="match status" value="1"/>
</dbReference>
<proteinExistence type="predicted"/>
<organism evidence="2 3">
    <name type="scientific">Esox lucius</name>
    <name type="common">Northern pike</name>
    <dbReference type="NCBI Taxonomy" id="8010"/>
    <lineage>
        <taxon>Eukaryota</taxon>
        <taxon>Metazoa</taxon>
        <taxon>Chordata</taxon>
        <taxon>Craniata</taxon>
        <taxon>Vertebrata</taxon>
        <taxon>Euteleostomi</taxon>
        <taxon>Actinopterygii</taxon>
        <taxon>Neopterygii</taxon>
        <taxon>Teleostei</taxon>
        <taxon>Protacanthopterygii</taxon>
        <taxon>Esociformes</taxon>
        <taxon>Esocidae</taxon>
        <taxon>Esox</taxon>
    </lineage>
</organism>
<dbReference type="GeneTree" id="ENSGT00940000174429"/>
<dbReference type="SMART" id="SM00409">
    <property type="entry name" value="IG"/>
    <property type="match status" value="1"/>
</dbReference>
<reference evidence="2" key="3">
    <citation type="submission" date="2025-08" db="UniProtKB">
        <authorList>
            <consortium name="Ensembl"/>
        </authorList>
    </citation>
    <scope>IDENTIFICATION</scope>
</reference>
<keyword evidence="3" id="KW-1185">Reference proteome</keyword>
<dbReference type="OMA" id="GETAMGH"/>
<reference evidence="2" key="4">
    <citation type="submission" date="2025-09" db="UniProtKB">
        <authorList>
            <consortium name="Ensembl"/>
        </authorList>
    </citation>
    <scope>IDENTIFICATION</scope>
</reference>
<dbReference type="InParanoid" id="A0A3P8ZN17"/>
<evidence type="ECO:0000259" key="1">
    <source>
        <dbReference type="SMART" id="SM00409"/>
    </source>
</evidence>
<dbReference type="SUPFAM" id="SSF48726">
    <property type="entry name" value="Immunoglobulin"/>
    <property type="match status" value="1"/>
</dbReference>
<dbReference type="InterPro" id="IPR036179">
    <property type="entry name" value="Ig-like_dom_sf"/>
</dbReference>